<keyword evidence="1" id="KW-1133">Transmembrane helix</keyword>
<dbReference type="RefSeq" id="WP_067227300.1">
    <property type="nucleotide sequence ID" value="NZ_CP014145.1"/>
</dbReference>
<proteinExistence type="predicted"/>
<keyword evidence="3" id="KW-1185">Reference proteome</keyword>
<evidence type="ECO:0000313" key="3">
    <source>
        <dbReference type="Proteomes" id="UP000058305"/>
    </source>
</evidence>
<sequence length="204" mass="21662">MNHTNRALNRIVLFIIGVLLLSIGAAVLAAQAWPAAAEVWTSATQTALSWLDGIIAATRIGTTSISWVAVAAVALIVVLMVMLVVVLTRIGGARSHTVLQSAGAQNPLGSVTVHEAFAADSLKHSLGQRREILFSSVSADDIRKTPVMHVSITPRQNTSPLDVVQDVDQLVANLATLTGTNVPTYISLHSGLRARLAHDQRRLA</sequence>
<gene>
    <name evidence="2" type="ORF">AWU67_06770</name>
</gene>
<evidence type="ECO:0000313" key="2">
    <source>
        <dbReference type="EMBL" id="AMB58611.1"/>
    </source>
</evidence>
<organism evidence="2 3">
    <name type="scientific">Microterricola viridarii</name>
    <dbReference type="NCBI Taxonomy" id="412690"/>
    <lineage>
        <taxon>Bacteria</taxon>
        <taxon>Bacillati</taxon>
        <taxon>Actinomycetota</taxon>
        <taxon>Actinomycetes</taxon>
        <taxon>Micrococcales</taxon>
        <taxon>Microbacteriaceae</taxon>
        <taxon>Microterricola</taxon>
    </lineage>
</organism>
<evidence type="ECO:0000256" key="1">
    <source>
        <dbReference type="SAM" id="Phobius"/>
    </source>
</evidence>
<protein>
    <submittedName>
        <fullName evidence="2">Uncharacterized protein</fullName>
    </submittedName>
</protein>
<dbReference type="OrthoDB" id="5123397at2"/>
<dbReference type="KEGG" id="mvd:AWU67_06770"/>
<feature type="transmembrane region" description="Helical" evidence="1">
    <location>
        <begin position="65"/>
        <end position="87"/>
    </location>
</feature>
<reference evidence="3" key="2">
    <citation type="submission" date="2016-01" db="EMBL/GenBank/DDBJ databases">
        <title>First complete genome sequence of a species in the genus Microterricola, an extremophilic cold active enzyme producing strain ERGS5:02 isolated from Sikkim Himalaya.</title>
        <authorList>
            <person name="Kumar R."/>
            <person name="Singh D."/>
            <person name="Swarnkar M.K."/>
        </authorList>
    </citation>
    <scope>NUCLEOTIDE SEQUENCE [LARGE SCALE GENOMIC DNA]</scope>
    <source>
        <strain evidence="3">ERGS5:02</strain>
    </source>
</reference>
<reference evidence="2 3" key="1">
    <citation type="journal article" date="2016" name="J. Biotechnol.">
        <title>First complete genome sequence of a species in the genus Microterricola, an extremophilic cold active enzyme producing bacterial strain ERGS5:02 isolated from Sikkim Himalaya.</title>
        <authorList>
            <person name="Himanshu"/>
            <person name="Swarnkar M.K."/>
            <person name="Singh D."/>
            <person name="Kumar R."/>
        </authorList>
    </citation>
    <scope>NUCLEOTIDE SEQUENCE [LARGE SCALE GENOMIC DNA]</scope>
    <source>
        <strain evidence="2 3">ERGS5:02</strain>
    </source>
</reference>
<dbReference type="Proteomes" id="UP000058305">
    <property type="component" value="Chromosome"/>
</dbReference>
<keyword evidence="1" id="KW-0812">Transmembrane</keyword>
<accession>A0A0X8E3X2</accession>
<dbReference type="AlphaFoldDB" id="A0A0X8E3X2"/>
<name>A0A0X8E3X2_9MICO</name>
<dbReference type="EMBL" id="CP014145">
    <property type="protein sequence ID" value="AMB58611.1"/>
    <property type="molecule type" value="Genomic_DNA"/>
</dbReference>
<keyword evidence="1" id="KW-0472">Membrane</keyword>